<evidence type="ECO:0000313" key="2">
    <source>
        <dbReference type="EMBL" id="CUV45030.1"/>
    </source>
</evidence>
<reference evidence="2" key="1">
    <citation type="submission" date="2015-10" db="EMBL/GenBank/DDBJ databases">
        <authorList>
            <person name="Gilbert D.G."/>
        </authorList>
    </citation>
    <scope>NUCLEOTIDE SEQUENCE</scope>
    <source>
        <strain evidence="2">Phyl III-seqv23</strain>
    </source>
</reference>
<sequence>MPQRLRFLLDTNVLIPLQDSYQVLEGNLTNFVRLASIGGHQLTYHPANIADFERDTNAERRQRNLQRIRLYPALQDPAPCVWNTASTGPNDACDNELLYALHCDAVHALVTEDRGIHAKARSRGLAHRVYTIQTAEDWLKRLHETRQIVLPNIQDAPLHSLTPELPTAFFDSLRAGYPPVDGRDGFDEWFRRKAREDRHAWVYRDDGGTLTAICIYQVQTDEVFSDGGDVLNGAALKLCTFKVGESVRGRKIGELFLKAAFRYATENACEHIFITARPESQDYLIRVLMDFGFEERGTYKGDMVLVKSHPVERPPLDGVASVEYVRRFFPHYRSDPAVQKFLVPIKPHYHETLFPDYVPAQPRLFAPSGNVGNAIKLAYLCHAPTNSIRPGDVLLFYRTIDEKAVTSLGVVEQFEVSSDGAQIASLVSRRTVYSIGEIDALAQKPTKVMLFRLVGHFTTVVGYDRLILDGVVTGPIQSIRKVSDVAFSRVLAAAMR</sequence>
<dbReference type="Gene3D" id="3.40.630.30">
    <property type="match status" value="1"/>
</dbReference>
<gene>
    <name evidence="2" type="ORF">TO10_v1_240017</name>
</gene>
<dbReference type="EMBL" id="LN899827">
    <property type="protein sequence ID" value="CUV45030.1"/>
    <property type="molecule type" value="Genomic_DNA"/>
</dbReference>
<accession>A0A0S4WDX8</accession>
<name>A0A0S4WDX8_RALSL</name>
<evidence type="ECO:0000259" key="1">
    <source>
        <dbReference type="PROSITE" id="PS51186"/>
    </source>
</evidence>
<dbReference type="InterPro" id="IPR000182">
    <property type="entry name" value="GNAT_dom"/>
</dbReference>
<proteinExistence type="predicted"/>
<organism evidence="2">
    <name type="scientific">Ralstonia solanacearum</name>
    <name type="common">Pseudomonas solanacearum</name>
    <dbReference type="NCBI Taxonomy" id="305"/>
    <lineage>
        <taxon>Bacteria</taxon>
        <taxon>Pseudomonadati</taxon>
        <taxon>Pseudomonadota</taxon>
        <taxon>Betaproteobacteria</taxon>
        <taxon>Burkholderiales</taxon>
        <taxon>Burkholderiaceae</taxon>
        <taxon>Ralstonia</taxon>
        <taxon>Ralstonia solanacearum species complex</taxon>
    </lineage>
</organism>
<dbReference type="PROSITE" id="PS51186">
    <property type="entry name" value="GNAT"/>
    <property type="match status" value="1"/>
</dbReference>
<feature type="domain" description="N-acetyltransferase" evidence="1">
    <location>
        <begin position="156"/>
        <end position="312"/>
    </location>
</feature>
<protein>
    <recommendedName>
        <fullName evidence="1">N-acetyltransferase domain-containing protein</fullName>
    </recommendedName>
</protein>
<dbReference type="GO" id="GO:0016747">
    <property type="term" value="F:acyltransferase activity, transferring groups other than amino-acyl groups"/>
    <property type="evidence" value="ECO:0007669"/>
    <property type="project" value="InterPro"/>
</dbReference>
<dbReference type="SUPFAM" id="SSF55729">
    <property type="entry name" value="Acyl-CoA N-acyltransferases (Nat)"/>
    <property type="match status" value="1"/>
</dbReference>
<dbReference type="AlphaFoldDB" id="A0A0S4WDX8"/>
<dbReference type="Pfam" id="PF00583">
    <property type="entry name" value="Acetyltransf_1"/>
    <property type="match status" value="1"/>
</dbReference>
<dbReference type="InterPro" id="IPR016181">
    <property type="entry name" value="Acyl_CoA_acyltransferase"/>
</dbReference>